<evidence type="ECO:0000256" key="4">
    <source>
        <dbReference type="PIRSR" id="PIRSR602081-1"/>
    </source>
</evidence>
<evidence type="ECO:0000256" key="5">
    <source>
        <dbReference type="SAM" id="MobiDB-lite"/>
    </source>
</evidence>
<dbReference type="Pfam" id="PF00875">
    <property type="entry name" value="DNA_photolyase"/>
    <property type="match status" value="1"/>
</dbReference>
<dbReference type="Gene3D" id="1.10.579.10">
    <property type="entry name" value="DNA Cyclobutane Dipyrimidine Photolyase, subunit A, domain 3"/>
    <property type="match status" value="1"/>
</dbReference>
<dbReference type="InterPro" id="IPR005101">
    <property type="entry name" value="Cryptochr/Photolyase_FAD-bd"/>
</dbReference>
<evidence type="ECO:0000256" key="2">
    <source>
        <dbReference type="ARBA" id="ARBA00022630"/>
    </source>
</evidence>
<dbReference type="GO" id="GO:0009416">
    <property type="term" value="P:response to light stimulus"/>
    <property type="evidence" value="ECO:0007669"/>
    <property type="project" value="TreeGrafter"/>
</dbReference>
<dbReference type="InterPro" id="IPR036155">
    <property type="entry name" value="Crypto/Photolyase_N_sf"/>
</dbReference>
<evidence type="ECO:0000259" key="6">
    <source>
        <dbReference type="PROSITE" id="PS51645"/>
    </source>
</evidence>
<accession>A0A4R5VU20</accession>
<dbReference type="Pfam" id="PF03441">
    <property type="entry name" value="FAD_binding_7"/>
    <property type="match status" value="1"/>
</dbReference>
<protein>
    <submittedName>
        <fullName evidence="7">Deoxyribodipyrimidine photolyase</fullName>
    </submittedName>
</protein>
<dbReference type="GO" id="GO:0003904">
    <property type="term" value="F:deoxyribodipyrimidine photo-lyase activity"/>
    <property type="evidence" value="ECO:0007669"/>
    <property type="project" value="TreeGrafter"/>
</dbReference>
<dbReference type="PROSITE" id="PS51645">
    <property type="entry name" value="PHR_CRY_ALPHA_BETA"/>
    <property type="match status" value="1"/>
</dbReference>
<feature type="domain" description="Photolyase/cryptochrome alpha/beta" evidence="6">
    <location>
        <begin position="2"/>
        <end position="131"/>
    </location>
</feature>
<dbReference type="GO" id="GO:0071949">
    <property type="term" value="F:FAD binding"/>
    <property type="evidence" value="ECO:0007669"/>
    <property type="project" value="TreeGrafter"/>
</dbReference>
<dbReference type="SUPFAM" id="SSF48173">
    <property type="entry name" value="Cryptochrome/photolyase FAD-binding domain"/>
    <property type="match status" value="1"/>
</dbReference>
<keyword evidence="2 4" id="KW-0285">Flavoprotein</keyword>
<feature type="binding site" evidence="4">
    <location>
        <position position="210"/>
    </location>
    <ligand>
        <name>FAD</name>
        <dbReference type="ChEBI" id="CHEBI:57692"/>
    </ligand>
</feature>
<organism evidence="7 8">
    <name type="scientific">Sapientia aquatica</name>
    <dbReference type="NCBI Taxonomy" id="1549640"/>
    <lineage>
        <taxon>Bacteria</taxon>
        <taxon>Pseudomonadati</taxon>
        <taxon>Pseudomonadota</taxon>
        <taxon>Betaproteobacteria</taxon>
        <taxon>Burkholderiales</taxon>
        <taxon>Oxalobacteraceae</taxon>
        <taxon>Sapientia</taxon>
    </lineage>
</organism>
<dbReference type="RefSeq" id="WP_133330417.1">
    <property type="nucleotide sequence ID" value="NZ_SMYL01000011.1"/>
</dbReference>
<keyword evidence="8" id="KW-1185">Reference proteome</keyword>
<comment type="cofactor">
    <cofactor evidence="1">
        <name>(6R)-5,10-methylene-5,6,7,8-tetrahydrofolate</name>
        <dbReference type="ChEBI" id="CHEBI:15636"/>
    </cofactor>
</comment>
<evidence type="ECO:0000313" key="7">
    <source>
        <dbReference type="EMBL" id="TDK62527.1"/>
    </source>
</evidence>
<dbReference type="SUPFAM" id="SSF52425">
    <property type="entry name" value="Cryptochrome/photolyase, N-terminal domain"/>
    <property type="match status" value="1"/>
</dbReference>
<dbReference type="AlphaFoldDB" id="A0A4R5VU20"/>
<dbReference type="Gene3D" id="1.25.40.80">
    <property type="match status" value="1"/>
</dbReference>
<evidence type="ECO:0000256" key="1">
    <source>
        <dbReference type="ARBA" id="ARBA00001932"/>
    </source>
</evidence>
<keyword evidence="7" id="KW-0456">Lyase</keyword>
<dbReference type="Proteomes" id="UP000294829">
    <property type="component" value="Unassembled WGS sequence"/>
</dbReference>
<dbReference type="GO" id="GO:0003677">
    <property type="term" value="F:DNA binding"/>
    <property type="evidence" value="ECO:0007669"/>
    <property type="project" value="TreeGrafter"/>
</dbReference>
<dbReference type="Gene3D" id="3.40.50.620">
    <property type="entry name" value="HUPs"/>
    <property type="match status" value="1"/>
</dbReference>
<reference evidence="7 8" key="1">
    <citation type="submission" date="2019-03" db="EMBL/GenBank/DDBJ databases">
        <title>Sapientia aquatica gen. nov., sp. nov., isolated from a crater lake.</title>
        <authorList>
            <person name="Felfoldi T."/>
            <person name="Szabo A."/>
            <person name="Toth E."/>
            <person name="Schumann P."/>
            <person name="Keki Z."/>
            <person name="Marialigeti K."/>
            <person name="Mathe I."/>
        </authorList>
    </citation>
    <scope>NUCLEOTIDE SEQUENCE [LARGE SCALE GENOMIC DNA]</scope>
    <source>
        <strain evidence="7 8">SA-152</strain>
    </source>
</reference>
<gene>
    <name evidence="7" type="ORF">E2I14_16095</name>
</gene>
<name>A0A4R5VU20_9BURK</name>
<feature type="region of interest" description="Disordered" evidence="5">
    <location>
        <begin position="469"/>
        <end position="508"/>
    </location>
</feature>
<dbReference type="OrthoDB" id="9772484at2"/>
<dbReference type="PANTHER" id="PTHR11455">
    <property type="entry name" value="CRYPTOCHROME"/>
    <property type="match status" value="1"/>
</dbReference>
<dbReference type="InterPro" id="IPR006050">
    <property type="entry name" value="DNA_photolyase_N"/>
</dbReference>
<proteinExistence type="predicted"/>
<dbReference type="InterPro" id="IPR014729">
    <property type="entry name" value="Rossmann-like_a/b/a_fold"/>
</dbReference>
<comment type="caution">
    <text evidence="7">The sequence shown here is derived from an EMBL/GenBank/DDBJ whole genome shotgun (WGS) entry which is preliminary data.</text>
</comment>
<feature type="compositionally biased region" description="Basic and acidic residues" evidence="5">
    <location>
        <begin position="469"/>
        <end position="483"/>
    </location>
</feature>
<evidence type="ECO:0000313" key="8">
    <source>
        <dbReference type="Proteomes" id="UP000294829"/>
    </source>
</evidence>
<dbReference type="PANTHER" id="PTHR11455:SF9">
    <property type="entry name" value="CRYPTOCHROME CIRCADIAN CLOCK 5 ISOFORM X1"/>
    <property type="match status" value="1"/>
</dbReference>
<dbReference type="EMBL" id="SMYL01000011">
    <property type="protein sequence ID" value="TDK62527.1"/>
    <property type="molecule type" value="Genomic_DNA"/>
</dbReference>
<sequence length="508" mass="58863">MTTQLVWFKRDLRAHDNAALMNAARLGPVLCLYIIEPSYWCNSDSSQRQFSFLRECLRDLYLHLQALNAKLYLVTGEVVDVLERLHHLQPLAALHSHMETGNVLTFERDKAVARWCAKHQIHWHEYQQQGVVRRLASRDSWSRRWEEFMTTSQCFVDQISALELPWPIESWPDWHAWNRPSDQPPQRQTGGRTVALATLRDFLDERCATYRGGISSPLSAPSACSRISPYLSWGCLSMREVVQATAEKLSMLPPDSRASKGLQGFLSRLHWHCHFIQKLESEPEIEWRNMHRGYDGLREPDWNEANFKALIEARTGWPLVDACVVMLRETGWLNFRMRAMLVSVAAYPLWLHWKPFGDWLATQFVDYEPGIHWSQMQMQSGTTGINTTRVYNPIKQAQDHDPHGRFVRRWLPVLRKVPDSWLFEPWKMPPDVQAHCGVIIGKDWPLPPVELESATRNAKNVLHARRAQPEVKSEKSAIVERHGSRLRPQTKARKAVAAQDVKQGSFEF</sequence>
<comment type="cofactor">
    <cofactor evidence="4">
        <name>FAD</name>
        <dbReference type="ChEBI" id="CHEBI:57692"/>
    </cofactor>
    <text evidence="4">Binds 1 FAD per subunit.</text>
</comment>
<keyword evidence="3 4" id="KW-0274">FAD</keyword>
<feature type="compositionally biased region" description="Basic residues" evidence="5">
    <location>
        <begin position="484"/>
        <end position="494"/>
    </location>
</feature>
<dbReference type="InterPro" id="IPR036134">
    <property type="entry name" value="Crypto/Photolyase_FAD-like_sf"/>
</dbReference>
<dbReference type="InterPro" id="IPR002081">
    <property type="entry name" value="Cryptochrome/DNA_photolyase_1"/>
</dbReference>
<feature type="binding site" evidence="4">
    <location>
        <position position="265"/>
    </location>
    <ligand>
        <name>FAD</name>
        <dbReference type="ChEBI" id="CHEBI:57692"/>
    </ligand>
</feature>
<evidence type="ECO:0000256" key="3">
    <source>
        <dbReference type="ARBA" id="ARBA00022827"/>
    </source>
</evidence>